<keyword evidence="3" id="KW-1185">Reference proteome</keyword>
<feature type="compositionally biased region" description="Basic and acidic residues" evidence="1">
    <location>
        <begin position="37"/>
        <end position="47"/>
    </location>
</feature>
<evidence type="ECO:0000313" key="3">
    <source>
        <dbReference type="Proteomes" id="UP001500928"/>
    </source>
</evidence>
<feature type="region of interest" description="Disordered" evidence="1">
    <location>
        <begin position="1"/>
        <end position="47"/>
    </location>
</feature>
<dbReference type="Proteomes" id="UP001500928">
    <property type="component" value="Unassembled WGS sequence"/>
</dbReference>
<sequence length="97" mass="11108">MDDTGDTRARPPRRRPGGPGRYRLDARRFRGPLHAPARNDHEQHESDELAGLVELARSLVAEGFTAWIYERVRRPTPWPEAWDLRLVTQLDPEGGRG</sequence>
<dbReference type="EMBL" id="BAABHO010000025">
    <property type="protein sequence ID" value="GAA4794311.1"/>
    <property type="molecule type" value="Genomic_DNA"/>
</dbReference>
<evidence type="ECO:0000313" key="2">
    <source>
        <dbReference type="EMBL" id="GAA4794311.1"/>
    </source>
</evidence>
<name>A0ABP9BHM3_9PSEU</name>
<proteinExistence type="predicted"/>
<dbReference type="RefSeq" id="WP_345417030.1">
    <property type="nucleotide sequence ID" value="NZ_BAABHO010000025.1"/>
</dbReference>
<comment type="caution">
    <text evidence="2">The sequence shown here is derived from an EMBL/GenBank/DDBJ whole genome shotgun (WGS) entry which is preliminary data.</text>
</comment>
<protein>
    <recommendedName>
        <fullName evidence="4">Resolvase/invertase-type recombinase catalytic domain-containing protein</fullName>
    </recommendedName>
</protein>
<evidence type="ECO:0000256" key="1">
    <source>
        <dbReference type="SAM" id="MobiDB-lite"/>
    </source>
</evidence>
<reference evidence="3" key="1">
    <citation type="journal article" date="2019" name="Int. J. Syst. Evol. Microbiol.">
        <title>The Global Catalogue of Microorganisms (GCM) 10K type strain sequencing project: providing services to taxonomists for standard genome sequencing and annotation.</title>
        <authorList>
            <consortium name="The Broad Institute Genomics Platform"/>
            <consortium name="The Broad Institute Genome Sequencing Center for Infectious Disease"/>
            <person name="Wu L."/>
            <person name="Ma J."/>
        </authorList>
    </citation>
    <scope>NUCLEOTIDE SEQUENCE [LARGE SCALE GENOMIC DNA]</scope>
    <source>
        <strain evidence="3">JCM 17979</strain>
    </source>
</reference>
<evidence type="ECO:0008006" key="4">
    <source>
        <dbReference type="Google" id="ProtNLM"/>
    </source>
</evidence>
<accession>A0ABP9BHM3</accession>
<organism evidence="2 3">
    <name type="scientific">Actinomycetospora chlora</name>
    <dbReference type="NCBI Taxonomy" id="663608"/>
    <lineage>
        <taxon>Bacteria</taxon>
        <taxon>Bacillati</taxon>
        <taxon>Actinomycetota</taxon>
        <taxon>Actinomycetes</taxon>
        <taxon>Pseudonocardiales</taxon>
        <taxon>Pseudonocardiaceae</taxon>
        <taxon>Actinomycetospora</taxon>
    </lineage>
</organism>
<gene>
    <name evidence="2" type="ORF">GCM10023200_32830</name>
</gene>